<evidence type="ECO:0000313" key="2">
    <source>
        <dbReference type="Proteomes" id="UP000187158"/>
    </source>
</evidence>
<protein>
    <submittedName>
        <fullName evidence="1">Uncharacterized protein</fullName>
    </submittedName>
</protein>
<name>A0ABX3GTX4_9BACL</name>
<dbReference type="Proteomes" id="UP000187158">
    <property type="component" value="Unassembled WGS sequence"/>
</dbReference>
<organism evidence="1 2">
    <name type="scientific">Paenibacillus odorifer</name>
    <dbReference type="NCBI Taxonomy" id="189426"/>
    <lineage>
        <taxon>Bacteria</taxon>
        <taxon>Bacillati</taxon>
        <taxon>Bacillota</taxon>
        <taxon>Bacilli</taxon>
        <taxon>Bacillales</taxon>
        <taxon>Paenibacillaceae</taxon>
        <taxon>Paenibacillus</taxon>
    </lineage>
</organism>
<evidence type="ECO:0000313" key="1">
    <source>
        <dbReference type="EMBL" id="OMD37127.1"/>
    </source>
</evidence>
<reference evidence="1 2" key="1">
    <citation type="submission" date="2016-11" db="EMBL/GenBank/DDBJ databases">
        <title>Paenibacillus species isolates.</title>
        <authorList>
            <person name="Beno S.M."/>
        </authorList>
    </citation>
    <scope>NUCLEOTIDE SEQUENCE [LARGE SCALE GENOMIC DNA]</scope>
    <source>
        <strain evidence="1 2">FSL H7-0433</strain>
    </source>
</reference>
<comment type="caution">
    <text evidence="1">The sequence shown here is derived from an EMBL/GenBank/DDBJ whole genome shotgun (WGS) entry which is preliminary data.</text>
</comment>
<proteinExistence type="predicted"/>
<dbReference type="EMBL" id="MPVP01000021">
    <property type="protein sequence ID" value="OMD37127.1"/>
    <property type="molecule type" value="Genomic_DNA"/>
</dbReference>
<sequence length="34" mass="4240">MPLLIRVSDYKRHRLYEPRRGSNWLAQLQQLNRM</sequence>
<keyword evidence="2" id="KW-1185">Reference proteome</keyword>
<gene>
    <name evidence="1" type="ORF">BSO21_06150</name>
</gene>
<accession>A0ABX3GTX4</accession>